<evidence type="ECO:0000256" key="1">
    <source>
        <dbReference type="ARBA" id="ARBA00007074"/>
    </source>
</evidence>
<dbReference type="AlphaFoldDB" id="F9UBY2"/>
<keyword evidence="2" id="KW-0645">Protease</keyword>
<evidence type="ECO:0000256" key="4">
    <source>
        <dbReference type="ARBA" id="ARBA00022807"/>
    </source>
</evidence>
<keyword evidence="3" id="KW-0378">Hydrolase</keyword>
<dbReference type="GO" id="GO:0006508">
    <property type="term" value="P:proteolysis"/>
    <property type="evidence" value="ECO:0007669"/>
    <property type="project" value="UniProtKB-KW"/>
</dbReference>
<dbReference type="Proteomes" id="UP000005459">
    <property type="component" value="Unassembled WGS sequence"/>
</dbReference>
<reference evidence="6 7" key="1">
    <citation type="submission" date="2011-06" db="EMBL/GenBank/DDBJ databases">
        <title>The draft genome of Thiocapsa marina 5811.</title>
        <authorList>
            <consortium name="US DOE Joint Genome Institute (JGI-PGF)"/>
            <person name="Lucas S."/>
            <person name="Han J."/>
            <person name="Cheng J.-F."/>
            <person name="Goodwin L."/>
            <person name="Pitluck S."/>
            <person name="Peters L."/>
            <person name="Land M.L."/>
            <person name="Hauser L."/>
            <person name="Vogl K."/>
            <person name="Liu Z."/>
            <person name="Imhoff J."/>
            <person name="Thiel V."/>
            <person name="Frigaard N.-U."/>
            <person name="Bryant D."/>
            <person name="Woyke T.J."/>
        </authorList>
    </citation>
    <scope>NUCLEOTIDE SEQUENCE [LARGE SCALE GENOMIC DNA]</scope>
    <source>
        <strain evidence="6 7">5811</strain>
    </source>
</reference>
<accession>F9UBY2</accession>
<keyword evidence="7" id="KW-1185">Reference proteome</keyword>
<dbReference type="EMBL" id="AFWV01000007">
    <property type="protein sequence ID" value="EGV18450.1"/>
    <property type="molecule type" value="Genomic_DNA"/>
</dbReference>
<name>F9UBY2_9GAMM</name>
<evidence type="ECO:0000313" key="7">
    <source>
        <dbReference type="Proteomes" id="UP000005459"/>
    </source>
</evidence>
<dbReference type="PANTHER" id="PTHR47053:SF1">
    <property type="entry name" value="MUREIN DD-ENDOPEPTIDASE MEPH-RELATED"/>
    <property type="match status" value="1"/>
</dbReference>
<evidence type="ECO:0000259" key="5">
    <source>
        <dbReference type="PROSITE" id="PS51935"/>
    </source>
</evidence>
<dbReference type="PATRIC" id="fig|768671.3.peg.2579"/>
<dbReference type="PANTHER" id="PTHR47053">
    <property type="entry name" value="MUREIN DD-ENDOPEPTIDASE MEPH-RELATED"/>
    <property type="match status" value="1"/>
</dbReference>
<dbReference type="InterPro" id="IPR000064">
    <property type="entry name" value="NLP_P60_dom"/>
</dbReference>
<dbReference type="Gene3D" id="3.90.1720.10">
    <property type="entry name" value="endopeptidase domain like (from Nostoc punctiforme)"/>
    <property type="match status" value="1"/>
</dbReference>
<dbReference type="Pfam" id="PF00877">
    <property type="entry name" value="NLPC_P60"/>
    <property type="match status" value="1"/>
</dbReference>
<evidence type="ECO:0000313" key="6">
    <source>
        <dbReference type="EMBL" id="EGV18450.1"/>
    </source>
</evidence>
<evidence type="ECO:0000256" key="2">
    <source>
        <dbReference type="ARBA" id="ARBA00022670"/>
    </source>
</evidence>
<dbReference type="InterPro" id="IPR051202">
    <property type="entry name" value="Peptidase_C40"/>
</dbReference>
<feature type="domain" description="NlpC/P60" evidence="5">
    <location>
        <begin position="16"/>
        <end position="138"/>
    </location>
</feature>
<proteinExistence type="inferred from homology"/>
<dbReference type="GO" id="GO:0008234">
    <property type="term" value="F:cysteine-type peptidase activity"/>
    <property type="evidence" value="ECO:0007669"/>
    <property type="project" value="UniProtKB-KW"/>
</dbReference>
<comment type="similarity">
    <text evidence="1">Belongs to the peptidase C40 family.</text>
</comment>
<dbReference type="STRING" id="768671.ThimaDRAFT_2434"/>
<sequence length="139" mass="14927">MSGVLSGCATPRNDLAGPRADVVLAGLSQVGTPYVYGGSSPGEGLDCSGLTYYAHHVAGVRIPRVSTDQLRAATPVPGRRPRAGDMVFFRTGPGQHHVGLMVDDERFVHASTSRREVRLDRLATPYWQARYVGAGTYLD</sequence>
<evidence type="ECO:0000256" key="3">
    <source>
        <dbReference type="ARBA" id="ARBA00022801"/>
    </source>
</evidence>
<organism evidence="6 7">
    <name type="scientific">Thiocapsa marina 5811</name>
    <dbReference type="NCBI Taxonomy" id="768671"/>
    <lineage>
        <taxon>Bacteria</taxon>
        <taxon>Pseudomonadati</taxon>
        <taxon>Pseudomonadota</taxon>
        <taxon>Gammaproteobacteria</taxon>
        <taxon>Chromatiales</taxon>
        <taxon>Chromatiaceae</taxon>
        <taxon>Thiocapsa</taxon>
    </lineage>
</organism>
<keyword evidence="4" id="KW-0788">Thiol protease</keyword>
<dbReference type="PROSITE" id="PS51935">
    <property type="entry name" value="NLPC_P60"/>
    <property type="match status" value="1"/>
</dbReference>
<dbReference type="eggNOG" id="COG0791">
    <property type="taxonomic scope" value="Bacteria"/>
</dbReference>
<protein>
    <submittedName>
        <fullName evidence="6">NLP/P60 protein</fullName>
    </submittedName>
</protein>
<dbReference type="InterPro" id="IPR038765">
    <property type="entry name" value="Papain-like_cys_pep_sf"/>
</dbReference>
<gene>
    <name evidence="6" type="ORF">ThimaDRAFT_2434</name>
</gene>
<dbReference type="SUPFAM" id="SSF54001">
    <property type="entry name" value="Cysteine proteinases"/>
    <property type="match status" value="1"/>
</dbReference>